<reference evidence="1 2" key="1">
    <citation type="submission" date="2020-12" db="EMBL/GenBank/DDBJ databases">
        <title>Draft genome sequence of furan degrading bacterial strain FUR100.</title>
        <authorList>
            <person name="Woiski C."/>
        </authorList>
    </citation>
    <scope>NUCLEOTIDE SEQUENCE [LARGE SCALE GENOMIC DNA]</scope>
    <source>
        <strain evidence="1 2">FUR100</strain>
    </source>
</reference>
<evidence type="ECO:0000313" key="1">
    <source>
        <dbReference type="EMBL" id="MBH5145425.1"/>
    </source>
</evidence>
<dbReference type="RefSeq" id="WP_019749634.1">
    <property type="nucleotide sequence ID" value="NZ_CP176579.1"/>
</dbReference>
<organism evidence="1 2">
    <name type="scientific">Rhodococcus erythropolis</name>
    <name type="common">Arthrobacter picolinophilus</name>
    <dbReference type="NCBI Taxonomy" id="1833"/>
    <lineage>
        <taxon>Bacteria</taxon>
        <taxon>Bacillati</taxon>
        <taxon>Actinomycetota</taxon>
        <taxon>Actinomycetes</taxon>
        <taxon>Mycobacteriales</taxon>
        <taxon>Nocardiaceae</taxon>
        <taxon>Rhodococcus</taxon>
        <taxon>Rhodococcus erythropolis group</taxon>
    </lineage>
</organism>
<dbReference type="Proteomes" id="UP000627573">
    <property type="component" value="Unassembled WGS sequence"/>
</dbReference>
<accession>A0A8I1D6L4</accession>
<sequence>MKVRAVVSLKAQYRLDVLLEVSGLARPTFFYHQARLRNPDPILKQP</sequence>
<name>A0A8I1D6L4_RHOER</name>
<keyword evidence="2" id="KW-1185">Reference proteome</keyword>
<protein>
    <submittedName>
        <fullName evidence="1">Uncharacterized protein</fullName>
    </submittedName>
</protein>
<proteinExistence type="predicted"/>
<dbReference type="AlphaFoldDB" id="A0A8I1D6L4"/>
<evidence type="ECO:0000313" key="2">
    <source>
        <dbReference type="Proteomes" id="UP000627573"/>
    </source>
</evidence>
<gene>
    <name evidence="1" type="ORF">I3517_22780</name>
</gene>
<dbReference type="EMBL" id="JAECSB010000077">
    <property type="protein sequence ID" value="MBH5145425.1"/>
    <property type="molecule type" value="Genomic_DNA"/>
</dbReference>
<comment type="caution">
    <text evidence="1">The sequence shown here is derived from an EMBL/GenBank/DDBJ whole genome shotgun (WGS) entry which is preliminary data.</text>
</comment>